<evidence type="ECO:0000313" key="3">
    <source>
        <dbReference type="EMBL" id="NML18594.1"/>
    </source>
</evidence>
<gene>
    <name evidence="3" type="ORF">HHL10_26865</name>
</gene>
<dbReference type="Pfam" id="PF00561">
    <property type="entry name" value="Abhydrolase_1"/>
    <property type="match status" value="1"/>
</dbReference>
<dbReference type="GO" id="GO:0016787">
    <property type="term" value="F:hydrolase activity"/>
    <property type="evidence" value="ECO:0007669"/>
    <property type="project" value="UniProtKB-KW"/>
</dbReference>
<dbReference type="InterPro" id="IPR000073">
    <property type="entry name" value="AB_hydrolase_1"/>
</dbReference>
<sequence length="383" mass="41088">MHKVWAANAAAGLNGSFFKGMDAMRLAAGAGLDRLGLGPQPSPSRVLHEAPGLRLRRYDSGGGPVLLIVPAPIKAHWIWDLAPDCSVVRAALAQGCQVYLVEWHAAPADWGLDEHVAAVARASERVREATGHRPHLMGHSLGGTLSALCAARYPQAAASLVLVEAPLCFGESTGALASVVHALPPGFAQRYAHVPGSLVSLGASLASPDEFITESRLDAVAAALHGPQAWRRHLLAMRWTLQELPLPGKLVAQVSDALYREDRFMRGTLELEGRRVTPGEVNVPITAIVDERSRVVPARSLAGFVQATASERTLLQHYRGDVGVSLQHLGALIGESAHRRIWPRVFDWLRELEPPRADAEQASAPDLAPPAGGASPRARTRYR</sequence>
<dbReference type="AlphaFoldDB" id="A0A848FGX7"/>
<keyword evidence="4" id="KW-1185">Reference proteome</keyword>
<dbReference type="EMBL" id="JABBFW010000035">
    <property type="protein sequence ID" value="NML18594.1"/>
    <property type="molecule type" value="Genomic_DNA"/>
</dbReference>
<dbReference type="PANTHER" id="PTHR36837">
    <property type="entry name" value="POLY(3-HYDROXYALKANOATE) POLYMERASE SUBUNIT PHAC"/>
    <property type="match status" value="1"/>
</dbReference>
<proteinExistence type="predicted"/>
<evidence type="ECO:0000256" key="1">
    <source>
        <dbReference type="SAM" id="MobiDB-lite"/>
    </source>
</evidence>
<accession>A0A848FGX7</accession>
<feature type="region of interest" description="Disordered" evidence="1">
    <location>
        <begin position="357"/>
        <end position="383"/>
    </location>
</feature>
<evidence type="ECO:0000313" key="4">
    <source>
        <dbReference type="Proteomes" id="UP000574067"/>
    </source>
</evidence>
<dbReference type="InterPro" id="IPR029058">
    <property type="entry name" value="AB_hydrolase_fold"/>
</dbReference>
<keyword evidence="3" id="KW-0378">Hydrolase</keyword>
<dbReference type="Gene3D" id="3.40.50.1820">
    <property type="entry name" value="alpha/beta hydrolase"/>
    <property type="match status" value="1"/>
</dbReference>
<name>A0A848FGX7_9BURK</name>
<dbReference type="InterPro" id="IPR051321">
    <property type="entry name" value="PHA/PHB_synthase"/>
</dbReference>
<evidence type="ECO:0000259" key="2">
    <source>
        <dbReference type="Pfam" id="PF00561"/>
    </source>
</evidence>
<dbReference type="SUPFAM" id="SSF53474">
    <property type="entry name" value="alpha/beta-Hydrolases"/>
    <property type="match status" value="1"/>
</dbReference>
<dbReference type="Proteomes" id="UP000574067">
    <property type="component" value="Unassembled WGS sequence"/>
</dbReference>
<comment type="caution">
    <text evidence="3">The sequence shown here is derived from an EMBL/GenBank/DDBJ whole genome shotgun (WGS) entry which is preliminary data.</text>
</comment>
<dbReference type="PANTHER" id="PTHR36837:SF2">
    <property type="entry name" value="POLY(3-HYDROXYALKANOATE) POLYMERASE SUBUNIT PHAC"/>
    <property type="match status" value="1"/>
</dbReference>
<reference evidence="3 4" key="1">
    <citation type="submission" date="2020-04" db="EMBL/GenBank/DDBJ databases">
        <title>Azohydromonas sp. isolated from soil.</title>
        <authorList>
            <person name="Dahal R.H."/>
        </authorList>
    </citation>
    <scope>NUCLEOTIDE SEQUENCE [LARGE SCALE GENOMIC DNA]</scope>
    <source>
        <strain evidence="3 4">G-1-1-14</strain>
    </source>
</reference>
<dbReference type="RefSeq" id="WP_169163491.1">
    <property type="nucleotide sequence ID" value="NZ_JABBFW010000035.1"/>
</dbReference>
<feature type="domain" description="AB hydrolase-1" evidence="2">
    <location>
        <begin position="114"/>
        <end position="192"/>
    </location>
</feature>
<protein>
    <submittedName>
        <fullName evidence="3">Alpha/beta hydrolase</fullName>
    </submittedName>
</protein>
<organism evidence="3 4">
    <name type="scientific">Azohydromonas caseinilytica</name>
    <dbReference type="NCBI Taxonomy" id="2728836"/>
    <lineage>
        <taxon>Bacteria</taxon>
        <taxon>Pseudomonadati</taxon>
        <taxon>Pseudomonadota</taxon>
        <taxon>Betaproteobacteria</taxon>
        <taxon>Burkholderiales</taxon>
        <taxon>Sphaerotilaceae</taxon>
        <taxon>Azohydromonas</taxon>
    </lineage>
</organism>